<dbReference type="InterPro" id="IPR000641">
    <property type="entry name" value="CbxX/CfxQ"/>
</dbReference>
<reference evidence="6 8" key="2">
    <citation type="submission" date="2017-08" db="EMBL/GenBank/DDBJ databases">
        <title>Burning lignite coal seam in the remote Altai Mountains harbors a hydrogen-driven thermophilic microbial community.</title>
        <authorList>
            <person name="Kadnikov V.V."/>
            <person name="Mardanov A.V."/>
            <person name="Ivasenko D."/>
            <person name="Beletsky A.V."/>
            <person name="Karnachuk O.V."/>
            <person name="Ravin N.V."/>
        </authorList>
    </citation>
    <scope>NUCLEOTIDE SEQUENCE [LARGE SCALE GENOMIC DNA]</scope>
    <source>
        <strain evidence="6">AL33</strain>
    </source>
</reference>
<protein>
    <submittedName>
        <fullName evidence="6">Stage V sporulation protein whose disruption leads to the production of immature spores (SpoVK)</fullName>
    </submittedName>
</protein>
<evidence type="ECO:0000313" key="7">
    <source>
        <dbReference type="Proteomes" id="UP000243024"/>
    </source>
</evidence>
<dbReference type="EMBL" id="JXBB01000002">
    <property type="protein sequence ID" value="OAR05299.1"/>
    <property type="molecule type" value="Genomic_DNA"/>
</dbReference>
<keyword evidence="7" id="KW-1185">Reference proteome</keyword>
<comment type="similarity">
    <text evidence="1">Belongs to the CbxX/CfxQ family.</text>
</comment>
<dbReference type="AlphaFoldDB" id="A0A179ITU4"/>
<evidence type="ECO:0000256" key="1">
    <source>
        <dbReference type="ARBA" id="ARBA00010378"/>
    </source>
</evidence>
<dbReference type="Gene3D" id="3.40.50.300">
    <property type="entry name" value="P-loop containing nucleotide triphosphate hydrolases"/>
    <property type="match status" value="1"/>
</dbReference>
<evidence type="ECO:0000259" key="4">
    <source>
        <dbReference type="SMART" id="SM00382"/>
    </source>
</evidence>
<dbReference type="CDD" id="cd00009">
    <property type="entry name" value="AAA"/>
    <property type="match status" value="1"/>
</dbReference>
<dbReference type="FunFam" id="3.40.50.300:FF:000216">
    <property type="entry name" value="Type VII secretion ATPase EccA"/>
    <property type="match status" value="1"/>
</dbReference>
<dbReference type="Pfam" id="PF17866">
    <property type="entry name" value="AAA_lid_6"/>
    <property type="match status" value="1"/>
</dbReference>
<dbReference type="RefSeq" id="WP_066198182.1">
    <property type="nucleotide sequence ID" value="NZ_CBCSAS010000001.1"/>
</dbReference>
<dbReference type="EMBL" id="PEBV01000002">
    <property type="protein sequence ID" value="PTQ54648.1"/>
    <property type="molecule type" value="Genomic_DNA"/>
</dbReference>
<keyword evidence="2" id="KW-0547">Nucleotide-binding</keyword>
<dbReference type="STRING" id="1484.SA87_07990"/>
<reference evidence="5 7" key="1">
    <citation type="submission" date="2015-09" db="EMBL/GenBank/DDBJ databases">
        <title>Draft genome sequence of Hydrogenibacillus schlegelii DSM 2000.</title>
        <authorList>
            <person name="Hemp J."/>
        </authorList>
    </citation>
    <scope>NUCLEOTIDE SEQUENCE [LARGE SCALE GENOMIC DNA]</scope>
    <source>
        <strain evidence="5 7">MA 48</strain>
    </source>
</reference>
<dbReference type="Proteomes" id="UP000243024">
    <property type="component" value="Unassembled WGS sequence"/>
</dbReference>
<name>A0A179ITU4_HYDSH</name>
<dbReference type="GO" id="GO:0016887">
    <property type="term" value="F:ATP hydrolysis activity"/>
    <property type="evidence" value="ECO:0007669"/>
    <property type="project" value="InterPro"/>
</dbReference>
<dbReference type="PRINTS" id="PR00819">
    <property type="entry name" value="CBXCFQXSUPER"/>
</dbReference>
<evidence type="ECO:0000256" key="2">
    <source>
        <dbReference type="ARBA" id="ARBA00022741"/>
    </source>
</evidence>
<dbReference type="SMART" id="SM00382">
    <property type="entry name" value="AAA"/>
    <property type="match status" value="1"/>
</dbReference>
<comment type="caution">
    <text evidence="5">The sequence shown here is derived from an EMBL/GenBank/DDBJ whole genome shotgun (WGS) entry which is preliminary data.</text>
</comment>
<evidence type="ECO:0000256" key="3">
    <source>
        <dbReference type="ARBA" id="ARBA00022840"/>
    </source>
</evidence>
<dbReference type="SUPFAM" id="SSF52540">
    <property type="entry name" value="P-loop containing nucleoside triphosphate hydrolases"/>
    <property type="match status" value="1"/>
</dbReference>
<proteinExistence type="inferred from homology"/>
<dbReference type="Pfam" id="PF00004">
    <property type="entry name" value="AAA"/>
    <property type="match status" value="1"/>
</dbReference>
<dbReference type="GO" id="GO:0005524">
    <property type="term" value="F:ATP binding"/>
    <property type="evidence" value="ECO:0007669"/>
    <property type="project" value="UniProtKB-KW"/>
</dbReference>
<organism evidence="5 7">
    <name type="scientific">Hydrogenibacillus schlegelii</name>
    <name type="common">Bacillus schlegelii</name>
    <dbReference type="NCBI Taxonomy" id="1484"/>
    <lineage>
        <taxon>Bacteria</taxon>
        <taxon>Bacillati</taxon>
        <taxon>Bacillota</taxon>
        <taxon>Bacilli</taxon>
        <taxon>Bacillales</taxon>
        <taxon>Bacillales Family X. Incertae Sedis</taxon>
        <taxon>Hydrogenibacillus</taxon>
    </lineage>
</organism>
<keyword evidence="3" id="KW-0067">ATP-binding</keyword>
<dbReference type="PANTHER" id="PTHR43392">
    <property type="entry name" value="AAA-TYPE ATPASE FAMILY PROTEIN / ANKYRIN REPEAT FAMILY PROTEIN"/>
    <property type="match status" value="1"/>
</dbReference>
<feature type="domain" description="AAA+ ATPase" evidence="4">
    <location>
        <begin position="85"/>
        <end position="223"/>
    </location>
</feature>
<dbReference type="InterPro" id="IPR027417">
    <property type="entry name" value="P-loop_NTPase"/>
</dbReference>
<evidence type="ECO:0000313" key="6">
    <source>
        <dbReference type="EMBL" id="PTQ54648.1"/>
    </source>
</evidence>
<dbReference type="OrthoDB" id="9806903at2"/>
<dbReference type="InterPro" id="IPR003959">
    <property type="entry name" value="ATPase_AAA_core"/>
</dbReference>
<evidence type="ECO:0000313" key="8">
    <source>
        <dbReference type="Proteomes" id="UP000244180"/>
    </source>
</evidence>
<evidence type="ECO:0000313" key="5">
    <source>
        <dbReference type="EMBL" id="OAR05299.1"/>
    </source>
</evidence>
<dbReference type="InterPro" id="IPR050773">
    <property type="entry name" value="CbxX/CfxQ_RuBisCO_ESX"/>
</dbReference>
<dbReference type="InterPro" id="IPR003593">
    <property type="entry name" value="AAA+_ATPase"/>
</dbReference>
<dbReference type="Proteomes" id="UP000244180">
    <property type="component" value="Unassembled WGS sequence"/>
</dbReference>
<dbReference type="Gene3D" id="1.10.8.60">
    <property type="match status" value="1"/>
</dbReference>
<gene>
    <name evidence="6" type="ORF">HSCHL_2239</name>
    <name evidence="5" type="ORF">SA87_07990</name>
</gene>
<dbReference type="InterPro" id="IPR041627">
    <property type="entry name" value="AAA_lid_6"/>
</dbReference>
<accession>A0A179ITU4</accession>
<dbReference type="PANTHER" id="PTHR43392:SF2">
    <property type="entry name" value="AAA-TYPE ATPASE FAMILY PROTEIN _ ANKYRIN REPEAT FAMILY PROTEIN"/>
    <property type="match status" value="1"/>
</dbReference>
<sequence length="312" mass="35409">MPRYQMSVVIDHPRRTAPAGIADDLRRFASDPELKVADREALREAIGALERLVGLDDVKKLIYTLIAQRLVNERRRAYGLKTERQTVHMIFRGNPGTGKTTVARLLGRIFRELGVLSRGHLIEVERADLVGEYIGHTAQKTRELLRRAVGGILFIDEAYSLIRGGEKDFGREAIDTLVKGMEDHRDDLIVILAGYDREMLAFLQANPGLPSRFPLQIVFPDYRMEELLKIAEAMCAEREYRMDAGARRRLEGRIARAMLRRDVPFANARFVRNAVERAIRRHAVRTVRQGTTSREALMTLTADDFADDGDGL</sequence>